<gene>
    <name evidence="1" type="ORF">RHMOL_Rhmol03G0246100</name>
</gene>
<dbReference type="Proteomes" id="UP001062846">
    <property type="component" value="Chromosome 3"/>
</dbReference>
<keyword evidence="2" id="KW-1185">Reference proteome</keyword>
<dbReference type="EMBL" id="CM046390">
    <property type="protein sequence ID" value="KAI8565274.1"/>
    <property type="molecule type" value="Genomic_DNA"/>
</dbReference>
<sequence length="340" mass="38499">MWVEIICGLIIYQLFRRFFYDDDVLDVETADSDSLFPVAARLEKLYGGKAYVGLRIPDADSGSRQTIDMVHVTKGEAVVISIQNLSGFVSIDGDGSWVSAGRSSHKTDRRPDPVAEVKRQVAILESYLEQRGAPLPEGYLSYRVICPNPNFRSHSPISERCNMPNQTNASTMYADHFPPEVLTYDQWQQLKPEPKSLFSGWIKGSLRGGKKEMQESMHQNLNFIIATSPTWDRLELKGDKYLLGEFLEFKGKHDDIQSLKNIRRSKINRLVIQKTSMFGLAHSKLQVLYSPRDYRNDGASASEWNEATVRSSTEVVFQLQESTKVRKFKLSSVSSMSLSA</sequence>
<accession>A0ACC0PJF0</accession>
<evidence type="ECO:0000313" key="2">
    <source>
        <dbReference type="Proteomes" id="UP001062846"/>
    </source>
</evidence>
<organism evidence="1 2">
    <name type="scientific">Rhododendron molle</name>
    <name type="common">Chinese azalea</name>
    <name type="synonym">Azalea mollis</name>
    <dbReference type="NCBI Taxonomy" id="49168"/>
    <lineage>
        <taxon>Eukaryota</taxon>
        <taxon>Viridiplantae</taxon>
        <taxon>Streptophyta</taxon>
        <taxon>Embryophyta</taxon>
        <taxon>Tracheophyta</taxon>
        <taxon>Spermatophyta</taxon>
        <taxon>Magnoliopsida</taxon>
        <taxon>eudicotyledons</taxon>
        <taxon>Gunneridae</taxon>
        <taxon>Pentapetalae</taxon>
        <taxon>asterids</taxon>
        <taxon>Ericales</taxon>
        <taxon>Ericaceae</taxon>
        <taxon>Ericoideae</taxon>
        <taxon>Rhodoreae</taxon>
        <taxon>Rhododendron</taxon>
    </lineage>
</organism>
<reference evidence="1" key="1">
    <citation type="submission" date="2022-02" db="EMBL/GenBank/DDBJ databases">
        <title>Plant Genome Project.</title>
        <authorList>
            <person name="Zhang R.-G."/>
        </authorList>
    </citation>
    <scope>NUCLEOTIDE SEQUENCE</scope>
    <source>
        <strain evidence="1">AT1</strain>
    </source>
</reference>
<comment type="caution">
    <text evidence="1">The sequence shown here is derived from an EMBL/GenBank/DDBJ whole genome shotgun (WGS) entry which is preliminary data.</text>
</comment>
<evidence type="ECO:0000313" key="1">
    <source>
        <dbReference type="EMBL" id="KAI8565274.1"/>
    </source>
</evidence>
<proteinExistence type="predicted"/>
<name>A0ACC0PJF0_RHOML</name>
<protein>
    <submittedName>
        <fullName evidence="1">Uncharacterized protein</fullName>
    </submittedName>
</protein>